<feature type="compositionally biased region" description="Gly residues" evidence="1">
    <location>
        <begin position="95"/>
        <end position="109"/>
    </location>
</feature>
<organism evidence="2 3">
    <name type="scientific">Balaenoptera musculus</name>
    <name type="common">Blue whale</name>
    <dbReference type="NCBI Taxonomy" id="9771"/>
    <lineage>
        <taxon>Eukaryota</taxon>
        <taxon>Metazoa</taxon>
        <taxon>Chordata</taxon>
        <taxon>Craniata</taxon>
        <taxon>Vertebrata</taxon>
        <taxon>Euteleostomi</taxon>
        <taxon>Mammalia</taxon>
        <taxon>Eutheria</taxon>
        <taxon>Laurasiatheria</taxon>
        <taxon>Artiodactyla</taxon>
        <taxon>Whippomorpha</taxon>
        <taxon>Cetacea</taxon>
        <taxon>Mysticeti</taxon>
        <taxon>Balaenopteridae</taxon>
        <taxon>Balaenoptera</taxon>
    </lineage>
</organism>
<dbReference type="OrthoDB" id="10583845at2759"/>
<evidence type="ECO:0000313" key="2">
    <source>
        <dbReference type="Proteomes" id="UP000694857"/>
    </source>
</evidence>
<dbReference type="GeneID" id="118901994"/>
<evidence type="ECO:0000256" key="1">
    <source>
        <dbReference type="SAM" id="MobiDB-lite"/>
    </source>
</evidence>
<dbReference type="KEGG" id="bmus:118901994"/>
<keyword evidence="2" id="KW-1185">Reference proteome</keyword>
<feature type="region of interest" description="Disordered" evidence="1">
    <location>
        <begin position="233"/>
        <end position="252"/>
    </location>
</feature>
<accession>A0A8B8YIU1</accession>
<dbReference type="RefSeq" id="XP_036721739.1">
    <property type="nucleotide sequence ID" value="XM_036865844.1"/>
</dbReference>
<dbReference type="Proteomes" id="UP000694857">
    <property type="component" value="Chromosome 10"/>
</dbReference>
<feature type="compositionally biased region" description="Pro residues" evidence="1">
    <location>
        <begin position="28"/>
        <end position="50"/>
    </location>
</feature>
<gene>
    <name evidence="3" type="primary">LOC118901994</name>
</gene>
<feature type="compositionally biased region" description="Pro residues" evidence="1">
    <location>
        <begin position="239"/>
        <end position="252"/>
    </location>
</feature>
<sequence length="252" mass="26457">MHPPGTRSIAEGPAASLGAVPQGTTPLHPRPQEGPPPSPSPRAAPPPAPELAPAALGSAWARLGPDKHEVSSRSPGPEGGNAERWAQRAPALGKPGPGRRQGGALGGPPEGQLRAAAGARRARETRGRLTHLPSRRRNPCDSRSNSAHIQIPAPVIPSAIVWETLPGSEPEKEEDPTLQEWIYASLFVATIETTKNTYSSFRSQASEISGPSLTPGSVRNPMKSGILFLTSVKSGRSPWSPPEPRLLPPLPA</sequence>
<name>A0A8B8YIU1_BALMU</name>
<protein>
    <submittedName>
        <fullName evidence="3">Basic salivary proline-rich protein 2-like</fullName>
    </submittedName>
</protein>
<dbReference type="AlphaFoldDB" id="A0A8B8YIU1"/>
<reference evidence="3" key="1">
    <citation type="submission" date="2025-08" db="UniProtKB">
        <authorList>
            <consortium name="RefSeq"/>
        </authorList>
    </citation>
    <scope>IDENTIFICATION</scope>
    <source>
        <tissue evidence="3">Epidermis and Blubber</tissue>
    </source>
</reference>
<proteinExistence type="predicted"/>
<feature type="region of interest" description="Disordered" evidence="1">
    <location>
        <begin position="1"/>
        <end position="147"/>
    </location>
</feature>
<evidence type="ECO:0000313" key="3">
    <source>
        <dbReference type="RefSeq" id="XP_036721739.1"/>
    </source>
</evidence>